<feature type="chain" id="PRO_5020956415" evidence="2">
    <location>
        <begin position="23"/>
        <end position="372"/>
    </location>
</feature>
<dbReference type="InterPro" id="IPR001466">
    <property type="entry name" value="Beta-lactam-related"/>
</dbReference>
<dbReference type="Proteomes" id="UP000295611">
    <property type="component" value="Unassembled WGS sequence"/>
</dbReference>
<name>A0A4R7BAW6_9NEIS</name>
<dbReference type="InterPro" id="IPR051478">
    <property type="entry name" value="Beta-lactamase-like_AB/R"/>
</dbReference>
<proteinExistence type="inferred from homology"/>
<protein>
    <submittedName>
        <fullName evidence="4">D-alanyl-D-alanine-carboxypeptidase/D-alanyl-D-alanine-endopeptidase</fullName>
    </submittedName>
</protein>
<dbReference type="NCBIfam" id="NF007943">
    <property type="entry name" value="PRK10662.1"/>
    <property type="match status" value="1"/>
</dbReference>
<dbReference type="AlphaFoldDB" id="A0A4R7BAW6"/>
<keyword evidence="4" id="KW-0121">Carboxypeptidase</keyword>
<dbReference type="RefSeq" id="WP_208108199.1">
    <property type="nucleotide sequence ID" value="NZ_SNZP01000002.1"/>
</dbReference>
<evidence type="ECO:0000313" key="5">
    <source>
        <dbReference type="Proteomes" id="UP000295611"/>
    </source>
</evidence>
<dbReference type="EMBL" id="SNZP01000002">
    <property type="protein sequence ID" value="TDR82074.1"/>
    <property type="molecule type" value="Genomic_DNA"/>
</dbReference>
<dbReference type="PANTHER" id="PTHR22935">
    <property type="entry name" value="PENICILLIN-BINDING PROTEIN"/>
    <property type="match status" value="1"/>
</dbReference>
<keyword evidence="4" id="KW-0378">Hydrolase</keyword>
<comment type="caution">
    <text evidence="4">The sequence shown here is derived from an EMBL/GenBank/DDBJ whole genome shotgun (WGS) entry which is preliminary data.</text>
</comment>
<evidence type="ECO:0000256" key="2">
    <source>
        <dbReference type="SAM" id="SignalP"/>
    </source>
</evidence>
<feature type="signal peptide" evidence="2">
    <location>
        <begin position="1"/>
        <end position="22"/>
    </location>
</feature>
<evidence type="ECO:0000259" key="3">
    <source>
        <dbReference type="Pfam" id="PF00144"/>
    </source>
</evidence>
<organism evidence="4 5">
    <name type="scientific">Paludibacterium purpuratum</name>
    <dbReference type="NCBI Taxonomy" id="1144873"/>
    <lineage>
        <taxon>Bacteria</taxon>
        <taxon>Pseudomonadati</taxon>
        <taxon>Pseudomonadota</taxon>
        <taxon>Betaproteobacteria</taxon>
        <taxon>Neisseriales</taxon>
        <taxon>Chromobacteriaceae</taxon>
        <taxon>Paludibacterium</taxon>
    </lineage>
</organism>
<dbReference type="Pfam" id="PF00144">
    <property type="entry name" value="Beta-lactamase"/>
    <property type="match status" value="1"/>
</dbReference>
<accession>A0A4R7BAW6</accession>
<comment type="similarity">
    <text evidence="1">Belongs to the beta-lactamase family.</text>
</comment>
<evidence type="ECO:0000313" key="4">
    <source>
        <dbReference type="EMBL" id="TDR82074.1"/>
    </source>
</evidence>
<reference evidence="4 5" key="1">
    <citation type="submission" date="2019-03" db="EMBL/GenBank/DDBJ databases">
        <title>Genomic Encyclopedia of Type Strains, Phase III (KMG-III): the genomes of soil and plant-associated and newly described type strains.</title>
        <authorList>
            <person name="Whitman W."/>
        </authorList>
    </citation>
    <scope>NUCLEOTIDE SEQUENCE [LARGE SCALE GENOMIC DNA]</scope>
    <source>
        <strain evidence="4 5">CECT 8976</strain>
    </source>
</reference>
<dbReference type="GO" id="GO:0004180">
    <property type="term" value="F:carboxypeptidase activity"/>
    <property type="evidence" value="ECO:0007669"/>
    <property type="project" value="UniProtKB-KW"/>
</dbReference>
<dbReference type="SUPFAM" id="SSF56601">
    <property type="entry name" value="beta-lactamase/transpeptidase-like"/>
    <property type="match status" value="1"/>
</dbReference>
<sequence>MRTRQLIRLGLSLGLLPVLGQAASVADTTKLIDQYARQLQQAGQPVGLTVVVVDGNQTWQRYLGETRYGNRTPPQPDTLIRIASISKLFTGEVLVTLAAERRLTLDDPLQKYAPAGVVVPQGGKGQIIRLVNLATHTSGLPREMPGQRPADAPVFSWPTEGQRWQWMANGRLNAVPGSRAAYSNLAFDFLADALARAGGKPYPVLLREKITAPLGMTSTTFSPTAAQCARLMQGIDASPCTDSQPADGSGGIYSTPHDMALWLQSQLRAKSIVAQRAQQLVYRRKDLRAINGMDHAGQADALGLGWVYMEARDGQPAMLQKTGGGGGFLTYVAINPQHRVGVFVAMTRSRHVSPRGMINQANKLVAALSQQH</sequence>
<feature type="domain" description="Beta-lactamase-related" evidence="3">
    <location>
        <begin position="32"/>
        <end position="363"/>
    </location>
</feature>
<dbReference type="Gene3D" id="3.40.710.10">
    <property type="entry name" value="DD-peptidase/beta-lactamase superfamily"/>
    <property type="match status" value="1"/>
</dbReference>
<keyword evidence="5" id="KW-1185">Reference proteome</keyword>
<dbReference type="InterPro" id="IPR012338">
    <property type="entry name" value="Beta-lactam/transpept-like"/>
</dbReference>
<dbReference type="PANTHER" id="PTHR22935:SF95">
    <property type="entry name" value="BETA-LACTAMASE-LIKE 1-RELATED"/>
    <property type="match status" value="1"/>
</dbReference>
<gene>
    <name evidence="4" type="ORF">DFP86_102188</name>
</gene>
<keyword evidence="4" id="KW-0645">Protease</keyword>
<evidence type="ECO:0000256" key="1">
    <source>
        <dbReference type="ARBA" id="ARBA00038473"/>
    </source>
</evidence>
<keyword evidence="2" id="KW-0732">Signal</keyword>